<dbReference type="AlphaFoldDB" id="X1NFI3"/>
<dbReference type="PANTHER" id="PTHR46797:SF1">
    <property type="entry name" value="METHYLPHOSPHONATE SYNTHASE"/>
    <property type="match status" value="1"/>
</dbReference>
<dbReference type="EMBL" id="BARV01027926">
    <property type="protein sequence ID" value="GAI42802.1"/>
    <property type="molecule type" value="Genomic_DNA"/>
</dbReference>
<dbReference type="GO" id="GO:0003700">
    <property type="term" value="F:DNA-binding transcription factor activity"/>
    <property type="evidence" value="ECO:0007669"/>
    <property type="project" value="TreeGrafter"/>
</dbReference>
<dbReference type="InterPro" id="IPR010982">
    <property type="entry name" value="Lambda_DNA-bd_dom_sf"/>
</dbReference>
<dbReference type="PROSITE" id="PS50943">
    <property type="entry name" value="HTH_CROC1"/>
    <property type="match status" value="1"/>
</dbReference>
<name>X1NFI3_9ZZZZ</name>
<evidence type="ECO:0000256" key="1">
    <source>
        <dbReference type="ARBA" id="ARBA00023125"/>
    </source>
</evidence>
<organism evidence="3">
    <name type="scientific">marine sediment metagenome</name>
    <dbReference type="NCBI Taxonomy" id="412755"/>
    <lineage>
        <taxon>unclassified sequences</taxon>
        <taxon>metagenomes</taxon>
        <taxon>ecological metagenomes</taxon>
    </lineage>
</organism>
<reference evidence="3" key="1">
    <citation type="journal article" date="2014" name="Front. Microbiol.">
        <title>High frequency of phylogenetically diverse reductive dehalogenase-homologous genes in deep subseafloor sedimentary metagenomes.</title>
        <authorList>
            <person name="Kawai M."/>
            <person name="Futagami T."/>
            <person name="Toyoda A."/>
            <person name="Takaki Y."/>
            <person name="Nishi S."/>
            <person name="Hori S."/>
            <person name="Arai W."/>
            <person name="Tsubouchi T."/>
            <person name="Morono Y."/>
            <person name="Uchiyama I."/>
            <person name="Ito T."/>
            <person name="Fujiyama A."/>
            <person name="Inagaki F."/>
            <person name="Takami H."/>
        </authorList>
    </citation>
    <scope>NUCLEOTIDE SEQUENCE</scope>
    <source>
        <strain evidence="3">Expedition CK06-06</strain>
    </source>
</reference>
<dbReference type="SUPFAM" id="SSF47413">
    <property type="entry name" value="lambda repressor-like DNA-binding domains"/>
    <property type="match status" value="1"/>
</dbReference>
<protein>
    <recommendedName>
        <fullName evidence="2">HTH cro/C1-type domain-containing protein</fullName>
    </recommendedName>
</protein>
<keyword evidence="1" id="KW-0238">DNA-binding</keyword>
<evidence type="ECO:0000259" key="2">
    <source>
        <dbReference type="PROSITE" id="PS50943"/>
    </source>
</evidence>
<proteinExistence type="predicted"/>
<dbReference type="Gene3D" id="1.10.260.40">
    <property type="entry name" value="lambda repressor-like DNA-binding domains"/>
    <property type="match status" value="1"/>
</dbReference>
<dbReference type="GO" id="GO:0003677">
    <property type="term" value="F:DNA binding"/>
    <property type="evidence" value="ECO:0007669"/>
    <property type="project" value="UniProtKB-KW"/>
</dbReference>
<dbReference type="SMART" id="SM00530">
    <property type="entry name" value="HTH_XRE"/>
    <property type="match status" value="1"/>
</dbReference>
<dbReference type="Pfam" id="PF13560">
    <property type="entry name" value="HTH_31"/>
    <property type="match status" value="1"/>
</dbReference>
<comment type="caution">
    <text evidence="3">The sequence shown here is derived from an EMBL/GenBank/DDBJ whole genome shotgun (WGS) entry which is preliminary data.</text>
</comment>
<dbReference type="InterPro" id="IPR001387">
    <property type="entry name" value="Cro/C1-type_HTH"/>
</dbReference>
<dbReference type="CDD" id="cd00093">
    <property type="entry name" value="HTH_XRE"/>
    <property type="match status" value="1"/>
</dbReference>
<gene>
    <name evidence="3" type="ORF">S06H3_44837</name>
</gene>
<dbReference type="GO" id="GO:0005829">
    <property type="term" value="C:cytosol"/>
    <property type="evidence" value="ECO:0007669"/>
    <property type="project" value="TreeGrafter"/>
</dbReference>
<sequence length="104" mass="11844">MNNNLGKRLKERREARELTLKQLSGMTGVHTSHLGRIERDERFPSAYVLRRLAKPLGFGEVELFKLAGFLLPDETDDRIAKFKAAMKVEAVATFTTLIEKIDNL</sequence>
<evidence type="ECO:0000313" key="3">
    <source>
        <dbReference type="EMBL" id="GAI42802.1"/>
    </source>
</evidence>
<dbReference type="PANTHER" id="PTHR46797">
    <property type="entry name" value="HTH-TYPE TRANSCRIPTIONAL REGULATOR"/>
    <property type="match status" value="1"/>
</dbReference>
<dbReference type="InterPro" id="IPR050807">
    <property type="entry name" value="TransReg_Diox_bact_type"/>
</dbReference>
<feature type="domain" description="HTH cro/C1-type" evidence="2">
    <location>
        <begin position="9"/>
        <end position="64"/>
    </location>
</feature>
<accession>X1NFI3</accession>